<feature type="region of interest" description="Disordered" evidence="1">
    <location>
        <begin position="1"/>
        <end position="24"/>
    </location>
</feature>
<name>A0A2U9BBC1_SCOMX</name>
<dbReference type="Proteomes" id="UP000246464">
    <property type="component" value="Chromosome 5"/>
</dbReference>
<organism evidence="2 3">
    <name type="scientific">Scophthalmus maximus</name>
    <name type="common">Turbot</name>
    <name type="synonym">Psetta maxima</name>
    <dbReference type="NCBI Taxonomy" id="52904"/>
    <lineage>
        <taxon>Eukaryota</taxon>
        <taxon>Metazoa</taxon>
        <taxon>Chordata</taxon>
        <taxon>Craniata</taxon>
        <taxon>Vertebrata</taxon>
        <taxon>Euteleostomi</taxon>
        <taxon>Actinopterygii</taxon>
        <taxon>Neopterygii</taxon>
        <taxon>Teleostei</taxon>
        <taxon>Neoteleostei</taxon>
        <taxon>Acanthomorphata</taxon>
        <taxon>Carangaria</taxon>
        <taxon>Pleuronectiformes</taxon>
        <taxon>Pleuronectoidei</taxon>
        <taxon>Scophthalmidae</taxon>
        <taxon>Scophthalmus</taxon>
    </lineage>
</organism>
<gene>
    <name evidence="2" type="ORF">SMAX5B_005601</name>
</gene>
<protein>
    <submittedName>
        <fullName evidence="2">Uncharacterized protein</fullName>
    </submittedName>
</protein>
<evidence type="ECO:0000313" key="2">
    <source>
        <dbReference type="EMBL" id="AWP01251.1"/>
    </source>
</evidence>
<proteinExistence type="predicted"/>
<evidence type="ECO:0000313" key="3">
    <source>
        <dbReference type="Proteomes" id="UP000246464"/>
    </source>
</evidence>
<reference evidence="2 3" key="1">
    <citation type="submission" date="2017-12" db="EMBL/GenBank/DDBJ databases">
        <title>Integrating genomic resources of turbot (Scophthalmus maximus) in depth evaluation of genetic and physical mapping variation across individuals.</title>
        <authorList>
            <person name="Martinez P."/>
        </authorList>
    </citation>
    <scope>NUCLEOTIDE SEQUENCE [LARGE SCALE GENOMIC DNA]</scope>
</reference>
<sequence length="76" mass="8263">MTAFLKASHRTMSADTPPHHVPRHEAVHTPDVLGTRAELKQIRSQKEKLLLNIVQVRSAAAGRAGSRPAAAKRFGS</sequence>
<keyword evidence="3" id="KW-1185">Reference proteome</keyword>
<dbReference type="EMBL" id="CP026247">
    <property type="protein sequence ID" value="AWP01251.1"/>
    <property type="molecule type" value="Genomic_DNA"/>
</dbReference>
<dbReference type="AlphaFoldDB" id="A0A2U9BBC1"/>
<evidence type="ECO:0000256" key="1">
    <source>
        <dbReference type="SAM" id="MobiDB-lite"/>
    </source>
</evidence>
<accession>A0A2U9BBC1</accession>